<dbReference type="SUPFAM" id="SSF103473">
    <property type="entry name" value="MFS general substrate transporter"/>
    <property type="match status" value="1"/>
</dbReference>
<dbReference type="GeneID" id="24796022"/>
<dbReference type="GO" id="GO:0022857">
    <property type="term" value="F:transmembrane transporter activity"/>
    <property type="evidence" value="ECO:0007669"/>
    <property type="project" value="InterPro"/>
</dbReference>
<dbReference type="InterPro" id="IPR011701">
    <property type="entry name" value="MFS"/>
</dbReference>
<feature type="transmembrane region" description="Helical" evidence="7">
    <location>
        <begin position="364"/>
        <end position="388"/>
    </location>
</feature>
<name>A0A075WFW3_ARCFL</name>
<feature type="transmembrane region" description="Helical" evidence="7">
    <location>
        <begin position="465"/>
        <end position="485"/>
    </location>
</feature>
<protein>
    <submittedName>
        <fullName evidence="9">Drug resistance transporter, EmrB/QacA subfamily</fullName>
    </submittedName>
</protein>
<keyword evidence="2" id="KW-0813">Transport</keyword>
<comment type="subcellular location">
    <subcellularLocation>
        <location evidence="1">Cell membrane</location>
        <topology evidence="1">Multi-pass membrane protein</topology>
    </subcellularLocation>
</comment>
<evidence type="ECO:0000256" key="2">
    <source>
        <dbReference type="ARBA" id="ARBA00022448"/>
    </source>
</evidence>
<feature type="transmembrane region" description="Helical" evidence="7">
    <location>
        <begin position="166"/>
        <end position="187"/>
    </location>
</feature>
<feature type="domain" description="Major facilitator superfamily (MFS) profile" evidence="8">
    <location>
        <begin position="14"/>
        <end position="489"/>
    </location>
</feature>
<feature type="transmembrane region" description="Helical" evidence="7">
    <location>
        <begin position="105"/>
        <end position="127"/>
    </location>
</feature>
<evidence type="ECO:0000256" key="7">
    <source>
        <dbReference type="SAM" id="Phobius"/>
    </source>
</evidence>
<evidence type="ECO:0000256" key="6">
    <source>
        <dbReference type="ARBA" id="ARBA00023136"/>
    </source>
</evidence>
<dbReference type="Gene3D" id="1.20.1720.10">
    <property type="entry name" value="Multidrug resistance protein D"/>
    <property type="match status" value="1"/>
</dbReference>
<dbReference type="HOGENOM" id="CLU_000960_28_3_2"/>
<organism evidence="9 10">
    <name type="scientific">Archaeoglobus fulgidus DSM 8774</name>
    <dbReference type="NCBI Taxonomy" id="1344584"/>
    <lineage>
        <taxon>Archaea</taxon>
        <taxon>Methanobacteriati</taxon>
        <taxon>Methanobacteriota</taxon>
        <taxon>Archaeoglobi</taxon>
        <taxon>Archaeoglobales</taxon>
        <taxon>Archaeoglobaceae</taxon>
        <taxon>Archaeoglobus</taxon>
    </lineage>
</organism>
<dbReference type="AlphaFoldDB" id="A0A075WFW3"/>
<dbReference type="Proteomes" id="UP000028501">
    <property type="component" value="Chromosome"/>
</dbReference>
<dbReference type="KEGG" id="afg:AFULGI_00025530"/>
<keyword evidence="3" id="KW-1003">Cell membrane</keyword>
<feature type="transmembrane region" description="Helical" evidence="7">
    <location>
        <begin position="333"/>
        <end position="352"/>
    </location>
</feature>
<dbReference type="Pfam" id="PF07690">
    <property type="entry name" value="MFS_1"/>
    <property type="match status" value="2"/>
</dbReference>
<dbReference type="PANTHER" id="PTHR42718">
    <property type="entry name" value="MAJOR FACILITATOR SUPERFAMILY MULTIDRUG TRANSPORTER MFSC"/>
    <property type="match status" value="1"/>
</dbReference>
<dbReference type="InterPro" id="IPR020846">
    <property type="entry name" value="MFS_dom"/>
</dbReference>
<dbReference type="CDD" id="cd17321">
    <property type="entry name" value="MFS_MMR_MDR_like"/>
    <property type="match status" value="1"/>
</dbReference>
<dbReference type="EMBL" id="CP006577">
    <property type="protein sequence ID" value="AIG99265.1"/>
    <property type="molecule type" value="Genomic_DNA"/>
</dbReference>
<feature type="transmembrane region" description="Helical" evidence="7">
    <location>
        <begin position="231"/>
        <end position="248"/>
    </location>
</feature>
<dbReference type="PRINTS" id="PR01036">
    <property type="entry name" value="TCRTETB"/>
</dbReference>
<keyword evidence="4 7" id="KW-0812">Transmembrane</keyword>
<feature type="transmembrane region" description="Helical" evidence="7">
    <location>
        <begin position="12"/>
        <end position="32"/>
    </location>
</feature>
<feature type="transmembrane region" description="Helical" evidence="7">
    <location>
        <begin position="400"/>
        <end position="418"/>
    </location>
</feature>
<evidence type="ECO:0000256" key="1">
    <source>
        <dbReference type="ARBA" id="ARBA00004651"/>
    </source>
</evidence>
<evidence type="ECO:0000313" key="10">
    <source>
        <dbReference type="Proteomes" id="UP000028501"/>
    </source>
</evidence>
<dbReference type="InterPro" id="IPR004638">
    <property type="entry name" value="EmrB-like"/>
</dbReference>
<feature type="transmembrane region" description="Helical" evidence="7">
    <location>
        <begin position="269"/>
        <end position="291"/>
    </location>
</feature>
<dbReference type="Gene3D" id="1.20.1250.20">
    <property type="entry name" value="MFS general substrate transporter like domains"/>
    <property type="match status" value="1"/>
</dbReference>
<accession>A0A075WFW3</accession>
<sequence>MSDDDQSVLKAWIAFLPVSAGLFMVLLDVSVLNVALPRIAEDFGAKMSDLQWIMNAYTLTMVVLLVLAGRIGDMVRRDRFFILGMVIFVLGSFLCAQSWNTQSMIAFRTLQAIGGTILSGNVLAIAAELFPPGRRGEVMGLNAILTASSFTLGPIIGGWLTTHLSWHWVFYINIPIGIVAIAAAWFTLPPLGGREKVPIDWVGAVLLSIGLGALTLGIIEGQNWGWWDEKTLSCFIIALPYLLAFSLWELRTPYPMLDLSLFKIRNFSVGVVATAILFFGVSASLFVFPYFLQGLKFLSAEEAGYWLVAIPIMNTFVAPVAGRLSDRMNPKYLMSLGPLFFAIGLINITSIDVDIKYWDFFAKIAPMGIGMGMLMSPSFNVILSSVPLEKVGMANGTVRSVNTLGQAMGIAVGGVLLTTRMSDWIPGYANQIPDPGTMKILIEYAKYNPAPLVEMVEGFVDSMHFVFSTMIVFPILTSLIIALFLHGDEHVRRARAARKGVVA</sequence>
<dbReference type="InterPro" id="IPR036259">
    <property type="entry name" value="MFS_trans_sf"/>
</dbReference>
<feature type="transmembrane region" description="Helical" evidence="7">
    <location>
        <begin position="199"/>
        <end position="219"/>
    </location>
</feature>
<dbReference type="GO" id="GO:0005886">
    <property type="term" value="C:plasma membrane"/>
    <property type="evidence" value="ECO:0007669"/>
    <property type="project" value="UniProtKB-SubCell"/>
</dbReference>
<evidence type="ECO:0000313" key="9">
    <source>
        <dbReference type="EMBL" id="AIG99265.1"/>
    </source>
</evidence>
<keyword evidence="5 7" id="KW-1133">Transmembrane helix</keyword>
<reference evidence="9 10" key="1">
    <citation type="submission" date="2013-07" db="EMBL/GenBank/DDBJ databases">
        <title>Genome of Archaeoglobus fulgidus.</title>
        <authorList>
            <person name="Fiebig A."/>
            <person name="Birkeland N.-K."/>
        </authorList>
    </citation>
    <scope>NUCLEOTIDE SEQUENCE [LARGE SCALE GENOMIC DNA]</scope>
    <source>
        <strain evidence="9 10">DSM 8774</strain>
    </source>
</reference>
<dbReference type="PROSITE" id="PS50850">
    <property type="entry name" value="MFS"/>
    <property type="match status" value="1"/>
</dbReference>
<keyword evidence="6 7" id="KW-0472">Membrane</keyword>
<evidence type="ECO:0000256" key="5">
    <source>
        <dbReference type="ARBA" id="ARBA00022989"/>
    </source>
</evidence>
<feature type="transmembrane region" description="Helical" evidence="7">
    <location>
        <begin position="80"/>
        <end position="99"/>
    </location>
</feature>
<feature type="transmembrane region" description="Helical" evidence="7">
    <location>
        <begin position="139"/>
        <end position="160"/>
    </location>
</feature>
<evidence type="ECO:0000256" key="3">
    <source>
        <dbReference type="ARBA" id="ARBA00022475"/>
    </source>
</evidence>
<evidence type="ECO:0000256" key="4">
    <source>
        <dbReference type="ARBA" id="ARBA00022692"/>
    </source>
</evidence>
<feature type="transmembrane region" description="Helical" evidence="7">
    <location>
        <begin position="303"/>
        <end position="321"/>
    </location>
</feature>
<dbReference type="NCBIfam" id="TIGR00711">
    <property type="entry name" value="efflux_EmrB"/>
    <property type="match status" value="1"/>
</dbReference>
<feature type="transmembrane region" description="Helical" evidence="7">
    <location>
        <begin position="52"/>
        <end position="68"/>
    </location>
</feature>
<proteinExistence type="predicted"/>
<dbReference type="PANTHER" id="PTHR42718:SF46">
    <property type="entry name" value="BLR6921 PROTEIN"/>
    <property type="match status" value="1"/>
</dbReference>
<dbReference type="RefSeq" id="WP_010879747.1">
    <property type="nucleotide sequence ID" value="NZ_CP006577.1"/>
</dbReference>
<evidence type="ECO:0000259" key="8">
    <source>
        <dbReference type="PROSITE" id="PS50850"/>
    </source>
</evidence>
<gene>
    <name evidence="9" type="ORF">AFULGI_00025530</name>
</gene>